<dbReference type="EMBL" id="BART01010655">
    <property type="protein sequence ID" value="GAG89832.1"/>
    <property type="molecule type" value="Genomic_DNA"/>
</dbReference>
<evidence type="ECO:0000313" key="2">
    <source>
        <dbReference type="EMBL" id="GAG89832.1"/>
    </source>
</evidence>
<comment type="caution">
    <text evidence="2">The sequence shown here is derived from an EMBL/GenBank/DDBJ whole genome shotgun (WGS) entry which is preliminary data.</text>
</comment>
<proteinExistence type="predicted"/>
<organism evidence="2">
    <name type="scientific">marine sediment metagenome</name>
    <dbReference type="NCBI Taxonomy" id="412755"/>
    <lineage>
        <taxon>unclassified sequences</taxon>
        <taxon>metagenomes</taxon>
        <taxon>ecological metagenomes</taxon>
    </lineage>
</organism>
<gene>
    <name evidence="2" type="ORF">S01H4_23067</name>
</gene>
<name>X1C979_9ZZZZ</name>
<dbReference type="Gene3D" id="2.40.30.20">
    <property type="match status" value="1"/>
</dbReference>
<reference evidence="2" key="1">
    <citation type="journal article" date="2014" name="Front. Microbiol.">
        <title>High frequency of phylogenetically diverse reductive dehalogenase-homologous genes in deep subseafloor sedimentary metagenomes.</title>
        <authorList>
            <person name="Kawai M."/>
            <person name="Futagami T."/>
            <person name="Toyoda A."/>
            <person name="Takaki Y."/>
            <person name="Nishi S."/>
            <person name="Hori S."/>
            <person name="Arai W."/>
            <person name="Tsubouchi T."/>
            <person name="Morono Y."/>
            <person name="Uchiyama I."/>
            <person name="Ito T."/>
            <person name="Fujiyama A."/>
            <person name="Inagaki F."/>
            <person name="Takami H."/>
        </authorList>
    </citation>
    <scope>NUCLEOTIDE SEQUENCE</scope>
    <source>
        <strain evidence="2">Expedition CK06-06</strain>
    </source>
</reference>
<protein>
    <submittedName>
        <fullName evidence="2">Uncharacterized protein</fullName>
    </submittedName>
</protein>
<feature type="region of interest" description="Disordered" evidence="1">
    <location>
        <begin position="1"/>
        <end position="22"/>
    </location>
</feature>
<dbReference type="InterPro" id="IPR023366">
    <property type="entry name" value="ATP_synth_asu-like_sf"/>
</dbReference>
<accession>X1C979</accession>
<evidence type="ECO:0000256" key="1">
    <source>
        <dbReference type="SAM" id="MobiDB-lite"/>
    </source>
</evidence>
<dbReference type="AlphaFoldDB" id="X1C979"/>
<sequence length="147" mass="15901">MLQKLNFKPGFNKQDTESGAEGQWTDGDFVRFRYGLPEKIGGWSQLTAASKTLPGVARRQHAFTSFAGEKYTAIGTSQGLFLYYGNNFFDITPLDTAITGCTITTVNGSNTVTINKGSHGLAKGRYVTLSAVTVTAASDYTPTELQQ</sequence>
<feature type="non-terminal residue" evidence="2">
    <location>
        <position position="147"/>
    </location>
</feature>